<proteinExistence type="predicted"/>
<evidence type="ECO:0000313" key="1">
    <source>
        <dbReference type="EMBL" id="KFE60796.1"/>
    </source>
</evidence>
<dbReference type="EMBL" id="JMCB01000028">
    <property type="protein sequence ID" value="KFE60796.1"/>
    <property type="molecule type" value="Genomic_DNA"/>
</dbReference>
<reference evidence="1 2" key="1">
    <citation type="submission" date="2014-04" db="EMBL/GenBank/DDBJ databases">
        <title>Genome assembly of Hyalangium minutum DSM 14724.</title>
        <authorList>
            <person name="Sharma G."/>
            <person name="Subramanian S."/>
        </authorList>
    </citation>
    <scope>NUCLEOTIDE SEQUENCE [LARGE SCALE GENOMIC DNA]</scope>
    <source>
        <strain evidence="1 2">DSM 14724</strain>
    </source>
</reference>
<evidence type="ECO:0000313" key="2">
    <source>
        <dbReference type="Proteomes" id="UP000028725"/>
    </source>
</evidence>
<protein>
    <submittedName>
        <fullName evidence="1">Uncharacterized protein</fullName>
    </submittedName>
</protein>
<name>A0A085VZD3_9BACT</name>
<accession>A0A085VZD3</accession>
<keyword evidence="2" id="KW-1185">Reference proteome</keyword>
<sequence length="38" mass="4380">MHEGDDSCARERAPYVLSILAKAEQRDSPPRVRRILRS</sequence>
<comment type="caution">
    <text evidence="1">The sequence shown here is derived from an EMBL/GenBank/DDBJ whole genome shotgun (WGS) entry which is preliminary data.</text>
</comment>
<dbReference type="AlphaFoldDB" id="A0A085VZD3"/>
<organism evidence="1 2">
    <name type="scientific">Hyalangium minutum</name>
    <dbReference type="NCBI Taxonomy" id="394096"/>
    <lineage>
        <taxon>Bacteria</taxon>
        <taxon>Pseudomonadati</taxon>
        <taxon>Myxococcota</taxon>
        <taxon>Myxococcia</taxon>
        <taxon>Myxococcales</taxon>
        <taxon>Cystobacterineae</taxon>
        <taxon>Archangiaceae</taxon>
        <taxon>Hyalangium</taxon>
    </lineage>
</organism>
<gene>
    <name evidence="1" type="ORF">DB31_4709</name>
</gene>
<dbReference type="Proteomes" id="UP000028725">
    <property type="component" value="Unassembled WGS sequence"/>
</dbReference>